<sequence length="650" mass="71811">MRPVGEVTANREKIRQANLPARQRSVVNETLRWRTSSDLRPQAHHLPSDDVFADDVKQSNVPNPMRDVRTAQYHRQAYRETAPAANQTRTAANQSQPSAVQQAAWSPEARAILNEALTHQPVDRPAKQIEAQLVDAKQDFFGNPFGKSQHATASARIDRSEANEQSGSRRASTNQQFNDFQNDSPQHTQLPGGVNAVRQSEPKFQRLANQFELPTPGGEASAADGPTNALRGGAAPSDAFDLPLPGANADRGLPAPADSFPTSPAPAVKAPASGFDSLFEDVPADAAAKSSDPSDLFEDVEVQDMQAAKGEKAPAADTASPQLRELLQSETPGRSAPPKVESLDTLPEPNKIGNDAMDSPSDRDDMFENPFPKRERSGSDQDDRDRLQLRMKQMQDEDRAADKDARAKSEEEDEAADGQANVAEGLSCDEFRRRISREDIRTLSLDISAPFRPDVFKIKEYEKLKRKFDEAQTVRQWTSMDGNVLGFGRLRDLAYEKAIIENEQGTRQEIQVDQLSEGDLAYISQNWGLPKECRLEQVAYTPRNWQPHVMTWKASNLCHKPLYFEEVNLERYGHTAGPILQPVVSSAHFFANIAVMPYKMGIHPPSECQYALGYYRPGNCAPWIVPPVPLSLRGAAAQVAAVTTGFVFIP</sequence>
<organism evidence="2 3">
    <name type="scientific">Stieleria marina</name>
    <dbReference type="NCBI Taxonomy" id="1930275"/>
    <lineage>
        <taxon>Bacteria</taxon>
        <taxon>Pseudomonadati</taxon>
        <taxon>Planctomycetota</taxon>
        <taxon>Planctomycetia</taxon>
        <taxon>Pirellulales</taxon>
        <taxon>Pirellulaceae</taxon>
        <taxon>Stieleria</taxon>
    </lineage>
</organism>
<feature type="region of interest" description="Disordered" evidence="1">
    <location>
        <begin position="83"/>
        <end position="105"/>
    </location>
</feature>
<dbReference type="AlphaFoldDB" id="A0A517NX17"/>
<keyword evidence="3" id="KW-1185">Reference proteome</keyword>
<evidence type="ECO:0000313" key="3">
    <source>
        <dbReference type="Proteomes" id="UP000319817"/>
    </source>
</evidence>
<reference evidence="2 3" key="1">
    <citation type="submission" date="2019-02" db="EMBL/GenBank/DDBJ databases">
        <title>Deep-cultivation of Planctomycetes and their phenomic and genomic characterization uncovers novel biology.</title>
        <authorList>
            <person name="Wiegand S."/>
            <person name="Jogler M."/>
            <person name="Boedeker C."/>
            <person name="Pinto D."/>
            <person name="Vollmers J."/>
            <person name="Rivas-Marin E."/>
            <person name="Kohn T."/>
            <person name="Peeters S.H."/>
            <person name="Heuer A."/>
            <person name="Rast P."/>
            <person name="Oberbeckmann S."/>
            <person name="Bunk B."/>
            <person name="Jeske O."/>
            <person name="Meyerdierks A."/>
            <person name="Storesund J.E."/>
            <person name="Kallscheuer N."/>
            <person name="Luecker S."/>
            <person name="Lage O.M."/>
            <person name="Pohl T."/>
            <person name="Merkel B.J."/>
            <person name="Hornburger P."/>
            <person name="Mueller R.-W."/>
            <person name="Bruemmer F."/>
            <person name="Labrenz M."/>
            <person name="Spormann A.M."/>
            <person name="Op den Camp H."/>
            <person name="Overmann J."/>
            <person name="Amann R."/>
            <person name="Jetten M.S.M."/>
            <person name="Mascher T."/>
            <person name="Medema M.H."/>
            <person name="Devos D.P."/>
            <person name="Kaster A.-K."/>
            <person name="Ovreas L."/>
            <person name="Rohde M."/>
            <person name="Galperin M.Y."/>
            <person name="Jogler C."/>
        </authorList>
    </citation>
    <scope>NUCLEOTIDE SEQUENCE [LARGE SCALE GENOMIC DNA]</scope>
    <source>
        <strain evidence="2 3">K23_9</strain>
    </source>
</reference>
<feature type="region of interest" description="Disordered" evidence="1">
    <location>
        <begin position="284"/>
        <end position="422"/>
    </location>
</feature>
<feature type="compositionally biased region" description="Low complexity" evidence="1">
    <location>
        <begin position="284"/>
        <end position="294"/>
    </location>
</feature>
<name>A0A517NX17_9BACT</name>
<feature type="compositionally biased region" description="Polar residues" evidence="1">
    <location>
        <begin position="84"/>
        <end position="104"/>
    </location>
</feature>
<evidence type="ECO:0000256" key="1">
    <source>
        <dbReference type="SAM" id="MobiDB-lite"/>
    </source>
</evidence>
<gene>
    <name evidence="2" type="ORF">K239x_36610</name>
</gene>
<feature type="region of interest" description="Disordered" evidence="1">
    <location>
        <begin position="213"/>
        <end position="272"/>
    </location>
</feature>
<evidence type="ECO:0000313" key="2">
    <source>
        <dbReference type="EMBL" id="QDT11661.1"/>
    </source>
</evidence>
<protein>
    <submittedName>
        <fullName evidence="2">Uncharacterized protein</fullName>
    </submittedName>
</protein>
<accession>A0A517NX17</accession>
<dbReference type="Proteomes" id="UP000319817">
    <property type="component" value="Chromosome"/>
</dbReference>
<feature type="region of interest" description="Disordered" evidence="1">
    <location>
        <begin position="142"/>
        <end position="194"/>
    </location>
</feature>
<feature type="compositionally biased region" description="Basic and acidic residues" evidence="1">
    <location>
        <begin position="360"/>
        <end position="409"/>
    </location>
</feature>
<dbReference type="EMBL" id="CP036526">
    <property type="protein sequence ID" value="QDT11661.1"/>
    <property type="molecule type" value="Genomic_DNA"/>
</dbReference>
<feature type="compositionally biased region" description="Polar residues" evidence="1">
    <location>
        <begin position="163"/>
        <end position="189"/>
    </location>
</feature>
<proteinExistence type="predicted"/>